<feature type="transmembrane region" description="Helical" evidence="7">
    <location>
        <begin position="678"/>
        <end position="708"/>
    </location>
</feature>
<feature type="transmembrane region" description="Helical" evidence="7">
    <location>
        <begin position="739"/>
        <end position="764"/>
    </location>
</feature>
<keyword evidence="4 7" id="KW-1133">Transmembrane helix</keyword>
<dbReference type="GO" id="GO:0022857">
    <property type="term" value="F:transmembrane transporter activity"/>
    <property type="evidence" value="ECO:0007669"/>
    <property type="project" value="TreeGrafter"/>
</dbReference>
<protein>
    <submittedName>
        <fullName evidence="10">Putative permease</fullName>
    </submittedName>
</protein>
<dbReference type="Proteomes" id="UP000538666">
    <property type="component" value="Unassembled WGS sequence"/>
</dbReference>
<evidence type="ECO:0000256" key="1">
    <source>
        <dbReference type="ARBA" id="ARBA00004651"/>
    </source>
</evidence>
<evidence type="ECO:0000256" key="3">
    <source>
        <dbReference type="ARBA" id="ARBA00022692"/>
    </source>
</evidence>
<feature type="transmembrane region" description="Helical" evidence="7">
    <location>
        <begin position="266"/>
        <end position="289"/>
    </location>
</feature>
<dbReference type="InterPro" id="IPR025857">
    <property type="entry name" value="MacB_PCD"/>
</dbReference>
<dbReference type="InterPro" id="IPR017800">
    <property type="entry name" value="ADOP"/>
</dbReference>
<dbReference type="OrthoDB" id="102722at2"/>
<feature type="domain" description="ABC3 transporter permease C-terminal" evidence="8">
    <location>
        <begin position="689"/>
        <end position="796"/>
    </location>
</feature>
<comment type="caution">
    <text evidence="10">The sequence shown here is derived from an EMBL/GenBank/DDBJ whole genome shotgun (WGS) entry which is preliminary data.</text>
</comment>
<keyword evidence="5 7" id="KW-0472">Membrane</keyword>
<evidence type="ECO:0000259" key="9">
    <source>
        <dbReference type="Pfam" id="PF12704"/>
    </source>
</evidence>
<evidence type="ECO:0000313" key="10">
    <source>
        <dbReference type="EMBL" id="MBB6145068.1"/>
    </source>
</evidence>
<dbReference type="AlphaFoldDB" id="A0A841K365"/>
<feature type="transmembrane region" description="Helical" evidence="7">
    <location>
        <begin position="368"/>
        <end position="392"/>
    </location>
</feature>
<feature type="transmembrane region" description="Helical" evidence="7">
    <location>
        <begin position="770"/>
        <end position="790"/>
    </location>
</feature>
<comment type="subcellular location">
    <subcellularLocation>
        <location evidence="1">Cell membrane</location>
        <topology evidence="1">Multi-pass membrane protein</topology>
    </subcellularLocation>
</comment>
<keyword evidence="2" id="KW-1003">Cell membrane</keyword>
<dbReference type="RefSeq" id="WP_050059402.1">
    <property type="nucleotide sequence ID" value="NZ_JACHEK010000005.1"/>
</dbReference>
<dbReference type="GO" id="GO:0005886">
    <property type="term" value="C:plasma membrane"/>
    <property type="evidence" value="ECO:0007669"/>
    <property type="project" value="UniProtKB-SubCell"/>
</dbReference>
<keyword evidence="11" id="KW-1185">Reference proteome</keyword>
<dbReference type="PANTHER" id="PTHR30572:SF4">
    <property type="entry name" value="ABC TRANSPORTER PERMEASE YTRF"/>
    <property type="match status" value="1"/>
</dbReference>
<evidence type="ECO:0000256" key="7">
    <source>
        <dbReference type="SAM" id="Phobius"/>
    </source>
</evidence>
<dbReference type="PANTHER" id="PTHR30572">
    <property type="entry name" value="MEMBRANE COMPONENT OF TRANSPORTER-RELATED"/>
    <property type="match status" value="1"/>
</dbReference>
<feature type="domain" description="MacB-like periplasmic core" evidence="9">
    <location>
        <begin position="425"/>
        <end position="622"/>
    </location>
</feature>
<feature type="transmembrane region" description="Helical" evidence="7">
    <location>
        <begin position="20"/>
        <end position="40"/>
    </location>
</feature>
<feature type="domain" description="MacB-like periplasmic core" evidence="9">
    <location>
        <begin position="21"/>
        <end position="231"/>
    </location>
</feature>
<evidence type="ECO:0000259" key="8">
    <source>
        <dbReference type="Pfam" id="PF02687"/>
    </source>
</evidence>
<feature type="transmembrane region" description="Helical" evidence="7">
    <location>
        <begin position="323"/>
        <end position="348"/>
    </location>
</feature>
<comment type="similarity">
    <text evidence="6">Belongs to the ABC-4 integral membrane protein family.</text>
</comment>
<dbReference type="NCBIfam" id="TIGR03434">
    <property type="entry name" value="ADOP"/>
    <property type="match status" value="1"/>
</dbReference>
<dbReference type="Pfam" id="PF02687">
    <property type="entry name" value="FtsX"/>
    <property type="match status" value="2"/>
</dbReference>
<evidence type="ECO:0000256" key="4">
    <source>
        <dbReference type="ARBA" id="ARBA00022989"/>
    </source>
</evidence>
<dbReference type="InterPro" id="IPR003838">
    <property type="entry name" value="ABC3_permease_C"/>
</dbReference>
<dbReference type="Pfam" id="PF12704">
    <property type="entry name" value="MacB_PCD"/>
    <property type="match status" value="2"/>
</dbReference>
<evidence type="ECO:0000256" key="2">
    <source>
        <dbReference type="ARBA" id="ARBA00022475"/>
    </source>
</evidence>
<evidence type="ECO:0000256" key="6">
    <source>
        <dbReference type="ARBA" id="ARBA00038076"/>
    </source>
</evidence>
<sequence length="807" mass="85977">MYADLKFALRQLRKSPGFAITAILTLALGIGLNTAVFSFMDALVLHPLAVPDMSHVVTVEEEAQDRADGQWVTLANYQDWGAQSRSFEDLAVRANRAMSLTEAGGATHIDAAEVSTNFFQVLRATPIMGRVFRADEAQPGRDAEAVLSFSFWQRQFGGDAGIVGRSIQINERAYTVVGVMPRTLAYPSEADMFVPFAPAADQRLNRSAHDYQVVGRLRSGVTVAQAQAELQGIAVRLAKAYPATNLGWGVKVTPLLVAVSGTLTPLYFRMVLGATGFVLLIVCANIANLQFARGLGRRNEMALRTALGAKRLRLLRQLLAESVLLGVAGAAAGLLLAKLDLQICLAFMPERVARYVAGWGHVSLNGRALALSIVLAVVAGIVSGVAPALEALRVNLVDQLKSGGRTSTGSGSAHRLRNIFAVCQIALAVALVIGAALMAKGMWAMLHIADVHDPKQVLTFQGQLPVERYNTPAKQAAWYADSLSRIRALPGVKTAALATYLPEGNDGTWQDDFRIDNRALIPGKSQSAARLSVSGGYFDALHIPLAEGRTFRESDGLTAAPVAIVSRSFAAQYFPGTTALGHRIRMGASRHSDEPWMTIVGVAENLGYDWTNPSGSLAIYLNSAQIPPTGTKYVVVAEGDPLALAPAVRKSLAAIDATLPLDAMQTYDGYIREALTGLMYVASMLGVDAAIALLLAAIGIFGVMANLVGERRREIGIRFTFGARRGDVSRMFLGRAGRLAAIGIAAGVVMAAGLARLAASLFYGVHPGDLAIFVTIPVTIFGIALAASWLPVRVASLIDPVQAMRDQ</sequence>
<keyword evidence="3 7" id="KW-0812">Transmembrane</keyword>
<reference evidence="10 11" key="1">
    <citation type="submission" date="2020-08" db="EMBL/GenBank/DDBJ databases">
        <title>Genomic Encyclopedia of Type Strains, Phase IV (KMG-IV): sequencing the most valuable type-strain genomes for metagenomic binning, comparative biology and taxonomic classification.</title>
        <authorList>
            <person name="Goeker M."/>
        </authorList>
    </citation>
    <scope>NUCLEOTIDE SEQUENCE [LARGE SCALE GENOMIC DNA]</scope>
    <source>
        <strain evidence="10 11">DSM 103733</strain>
    </source>
</reference>
<evidence type="ECO:0000313" key="11">
    <source>
        <dbReference type="Proteomes" id="UP000538666"/>
    </source>
</evidence>
<organism evidence="10 11">
    <name type="scientific">Silvibacterium bohemicum</name>
    <dbReference type="NCBI Taxonomy" id="1577686"/>
    <lineage>
        <taxon>Bacteria</taxon>
        <taxon>Pseudomonadati</taxon>
        <taxon>Acidobacteriota</taxon>
        <taxon>Terriglobia</taxon>
        <taxon>Terriglobales</taxon>
        <taxon>Acidobacteriaceae</taxon>
        <taxon>Silvibacterium</taxon>
    </lineage>
</organism>
<dbReference type="EMBL" id="JACHEK010000005">
    <property type="protein sequence ID" value="MBB6145068.1"/>
    <property type="molecule type" value="Genomic_DNA"/>
</dbReference>
<name>A0A841K365_9BACT</name>
<feature type="transmembrane region" description="Helical" evidence="7">
    <location>
        <begin position="419"/>
        <end position="446"/>
    </location>
</feature>
<accession>A0A841K365</accession>
<gene>
    <name evidence="10" type="ORF">HNQ77_003024</name>
</gene>
<proteinExistence type="inferred from homology"/>
<evidence type="ECO:0000256" key="5">
    <source>
        <dbReference type="ARBA" id="ARBA00023136"/>
    </source>
</evidence>
<dbReference type="InterPro" id="IPR050250">
    <property type="entry name" value="Macrolide_Exporter_MacB"/>
</dbReference>
<feature type="domain" description="ABC3 transporter permease C-terminal" evidence="8">
    <location>
        <begin position="275"/>
        <end position="395"/>
    </location>
</feature>